<dbReference type="Proteomes" id="UP000030669">
    <property type="component" value="Unassembled WGS sequence"/>
</dbReference>
<reference evidence="3 4" key="1">
    <citation type="journal article" date="2012" name="Science">
        <title>The Paleozoic origin of enzymatic lignin decomposition reconstructed from 31 fungal genomes.</title>
        <authorList>
            <person name="Floudas D."/>
            <person name="Binder M."/>
            <person name="Riley R."/>
            <person name="Barry K."/>
            <person name="Blanchette R.A."/>
            <person name="Henrissat B."/>
            <person name="Martinez A.T."/>
            <person name="Otillar R."/>
            <person name="Spatafora J.W."/>
            <person name="Yadav J.S."/>
            <person name="Aerts A."/>
            <person name="Benoit I."/>
            <person name="Boyd A."/>
            <person name="Carlson A."/>
            <person name="Copeland A."/>
            <person name="Coutinho P.M."/>
            <person name="de Vries R.P."/>
            <person name="Ferreira P."/>
            <person name="Findley K."/>
            <person name="Foster B."/>
            <person name="Gaskell J."/>
            <person name="Glotzer D."/>
            <person name="Gorecki P."/>
            <person name="Heitman J."/>
            <person name="Hesse C."/>
            <person name="Hori C."/>
            <person name="Igarashi K."/>
            <person name="Jurgens J.A."/>
            <person name="Kallen N."/>
            <person name="Kersten P."/>
            <person name="Kohler A."/>
            <person name="Kuees U."/>
            <person name="Kumar T.K.A."/>
            <person name="Kuo A."/>
            <person name="LaButti K."/>
            <person name="Larrondo L.F."/>
            <person name="Lindquist E."/>
            <person name="Ling A."/>
            <person name="Lombard V."/>
            <person name="Lucas S."/>
            <person name="Lundell T."/>
            <person name="Martin R."/>
            <person name="McLaughlin D.J."/>
            <person name="Morgenstern I."/>
            <person name="Morin E."/>
            <person name="Murat C."/>
            <person name="Nagy L.G."/>
            <person name="Nolan M."/>
            <person name="Ohm R.A."/>
            <person name="Patyshakuliyeva A."/>
            <person name="Rokas A."/>
            <person name="Ruiz-Duenas F.J."/>
            <person name="Sabat G."/>
            <person name="Salamov A."/>
            <person name="Samejima M."/>
            <person name="Schmutz J."/>
            <person name="Slot J.C."/>
            <person name="St John F."/>
            <person name="Stenlid J."/>
            <person name="Sun H."/>
            <person name="Sun S."/>
            <person name="Syed K."/>
            <person name="Tsang A."/>
            <person name="Wiebenga A."/>
            <person name="Young D."/>
            <person name="Pisabarro A."/>
            <person name="Eastwood D.C."/>
            <person name="Martin F."/>
            <person name="Cullen D."/>
            <person name="Grigoriev I.V."/>
            <person name="Hibbett D.S."/>
        </authorList>
    </citation>
    <scope>NUCLEOTIDE SEQUENCE [LARGE SCALE GENOMIC DNA]</scope>
    <source>
        <strain evidence="3 4">ATCC 11539</strain>
    </source>
</reference>
<dbReference type="GeneID" id="19309406"/>
<organism evidence="3 4">
    <name type="scientific">Gloeophyllum trabeum (strain ATCC 11539 / FP-39264 / Madison 617)</name>
    <name type="common">Brown rot fungus</name>
    <dbReference type="NCBI Taxonomy" id="670483"/>
    <lineage>
        <taxon>Eukaryota</taxon>
        <taxon>Fungi</taxon>
        <taxon>Dikarya</taxon>
        <taxon>Basidiomycota</taxon>
        <taxon>Agaricomycotina</taxon>
        <taxon>Agaricomycetes</taxon>
        <taxon>Gloeophyllales</taxon>
        <taxon>Gloeophyllaceae</taxon>
        <taxon>Gloeophyllum</taxon>
    </lineage>
</organism>
<gene>
    <name evidence="3" type="ORF">GLOTRDRAFT_92667</name>
</gene>
<evidence type="ECO:0000256" key="2">
    <source>
        <dbReference type="SAM" id="MobiDB-lite"/>
    </source>
</evidence>
<name>S7Q9U4_GLOTA</name>
<evidence type="ECO:0000313" key="3">
    <source>
        <dbReference type="EMBL" id="EPQ56113.1"/>
    </source>
</evidence>
<dbReference type="EMBL" id="KB469300">
    <property type="protein sequence ID" value="EPQ56113.1"/>
    <property type="molecule type" value="Genomic_DNA"/>
</dbReference>
<dbReference type="RefSeq" id="XP_007864888.1">
    <property type="nucleotide sequence ID" value="XM_007866697.1"/>
</dbReference>
<feature type="region of interest" description="Disordered" evidence="2">
    <location>
        <begin position="1"/>
        <end position="94"/>
    </location>
</feature>
<feature type="compositionally biased region" description="Polar residues" evidence="2">
    <location>
        <begin position="58"/>
        <end position="68"/>
    </location>
</feature>
<accession>S7Q9U4</accession>
<dbReference type="KEGG" id="gtr:GLOTRDRAFT_92667"/>
<proteinExistence type="predicted"/>
<sequence length="412" mass="47273">MTSQERSAPPPHPAETVSTTAKATAKPPSQAPAPRAQSPRGSTRGNRRTGRGRNQQPEQRATAAQDSSNDGRRNPAFPTTATIPIDTAGRDPGVSDQVWRQLQIAKQAQERERRRAEAALRDLENQRRAAERKEREAREAAARLERAARAAREEKEREELTRRREQERLREIALRQEQAHFVERCMRNLEFRGKPRSALRIQKPILVRSQDLLFLRKRSLEITREQAERVRSTRRTKYQTPRENSKYSSKRLVRVVPFVVDVLSKLPPLVYQCLKPEVRRRTRRRKSCIWNYYLERSQPTANQLQPTRREFTITTDTSTAVTDANMLVVRFAQRHAHKRHAIYPAVPPLRRALVRANPPRLSSHIVHVQPFQCAAVLLREAAFCAFGSLAAVQYIEPVGGKGTALTTRRRAL</sequence>
<feature type="compositionally biased region" description="Low complexity" evidence="2">
    <location>
        <begin position="32"/>
        <end position="44"/>
    </location>
</feature>
<evidence type="ECO:0000313" key="4">
    <source>
        <dbReference type="Proteomes" id="UP000030669"/>
    </source>
</evidence>
<dbReference type="HOGENOM" id="CLU_667400_0_0_1"/>
<evidence type="ECO:0000256" key="1">
    <source>
        <dbReference type="SAM" id="Coils"/>
    </source>
</evidence>
<protein>
    <submittedName>
        <fullName evidence="3">Uncharacterized protein</fullName>
    </submittedName>
</protein>
<keyword evidence="1" id="KW-0175">Coiled coil</keyword>
<keyword evidence="4" id="KW-1185">Reference proteome</keyword>
<dbReference type="OrthoDB" id="10264848at2759"/>
<dbReference type="AlphaFoldDB" id="S7Q9U4"/>
<feature type="coiled-coil region" evidence="1">
    <location>
        <begin position="102"/>
        <end position="177"/>
    </location>
</feature>